<comment type="caution">
    <text evidence="1">The sequence shown here is derived from an EMBL/GenBank/DDBJ whole genome shotgun (WGS) entry which is preliminary data.</text>
</comment>
<dbReference type="Proteomes" id="UP000231279">
    <property type="component" value="Unassembled WGS sequence"/>
</dbReference>
<keyword evidence="2" id="KW-1185">Reference proteome</keyword>
<dbReference type="AlphaFoldDB" id="A0A2G9HQB5"/>
<dbReference type="OrthoDB" id="928909at2759"/>
<dbReference type="EMBL" id="NKXS01001230">
    <property type="protein sequence ID" value="PIN19722.1"/>
    <property type="molecule type" value="Genomic_DNA"/>
</dbReference>
<proteinExistence type="predicted"/>
<reference evidence="2" key="1">
    <citation type="journal article" date="2018" name="Gigascience">
        <title>Genome assembly of the Pink Ipe (Handroanthus impetiginosus, Bignoniaceae), a highly valued, ecologically keystone Neotropical timber forest tree.</title>
        <authorList>
            <person name="Silva-Junior O.B."/>
            <person name="Grattapaglia D."/>
            <person name="Novaes E."/>
            <person name="Collevatti R.G."/>
        </authorList>
    </citation>
    <scope>NUCLEOTIDE SEQUENCE [LARGE SCALE GENOMIC DNA]</scope>
    <source>
        <strain evidence="2">cv. UFG-1</strain>
    </source>
</reference>
<sequence>MERLEPYPLDEVLEMLSVDLAGFLGPNSSTLSTDDESHAYLTQKANYTSKAKKRHSSQFEKAKANASRVVREKDQLLERYTCEVRIGRKFLESKAGKTALEAAGAEAITKFKDFDKFEELVIDRAKGIYEHIVQDYCKLLHGTWRVSEEDLLLLCQGLPLNFTHDGAVISAGDSDDEAKGEVLPQA</sequence>
<evidence type="ECO:0000313" key="2">
    <source>
        <dbReference type="Proteomes" id="UP000231279"/>
    </source>
</evidence>
<organism evidence="1 2">
    <name type="scientific">Handroanthus impetiginosus</name>
    <dbReference type="NCBI Taxonomy" id="429701"/>
    <lineage>
        <taxon>Eukaryota</taxon>
        <taxon>Viridiplantae</taxon>
        <taxon>Streptophyta</taxon>
        <taxon>Embryophyta</taxon>
        <taxon>Tracheophyta</taxon>
        <taxon>Spermatophyta</taxon>
        <taxon>Magnoliopsida</taxon>
        <taxon>eudicotyledons</taxon>
        <taxon>Gunneridae</taxon>
        <taxon>Pentapetalae</taxon>
        <taxon>asterids</taxon>
        <taxon>lamiids</taxon>
        <taxon>Lamiales</taxon>
        <taxon>Bignoniaceae</taxon>
        <taxon>Crescentiina</taxon>
        <taxon>Tabebuia alliance</taxon>
        <taxon>Handroanthus</taxon>
    </lineage>
</organism>
<accession>A0A2G9HQB5</accession>
<evidence type="ECO:0000313" key="1">
    <source>
        <dbReference type="EMBL" id="PIN19722.1"/>
    </source>
</evidence>
<protein>
    <submittedName>
        <fullName evidence="1">Uncharacterized protein</fullName>
    </submittedName>
</protein>
<gene>
    <name evidence="1" type="ORF">CDL12_07595</name>
</gene>
<name>A0A2G9HQB5_9LAMI</name>